<dbReference type="InterPro" id="IPR005845">
    <property type="entry name" value="A-D-PHexomutase_a/b/a-II"/>
</dbReference>
<dbReference type="InterPro" id="IPR005846">
    <property type="entry name" value="A-D-PHexomutase_a/b/a-III"/>
</dbReference>
<feature type="domain" description="Alpha-D-phosphohexomutase alpha/beta/alpha" evidence="2">
    <location>
        <begin position="126"/>
        <end position="219"/>
    </location>
</feature>
<evidence type="ECO:0000259" key="1">
    <source>
        <dbReference type="Pfam" id="PF02879"/>
    </source>
</evidence>
<comment type="caution">
    <text evidence="3">The sequence shown here is derived from an EMBL/GenBank/DDBJ whole genome shotgun (WGS) entry which is preliminary data.</text>
</comment>
<feature type="non-terminal residue" evidence="3">
    <location>
        <position position="222"/>
    </location>
</feature>
<feature type="non-terminal residue" evidence="3">
    <location>
        <position position="1"/>
    </location>
</feature>
<feature type="domain" description="Alpha-D-phosphohexomutase alpha/beta/alpha" evidence="1">
    <location>
        <begin position="39"/>
        <end position="121"/>
    </location>
</feature>
<reference evidence="4" key="1">
    <citation type="journal article" date="2019" name="Int. J. Syst. Evol. Microbiol.">
        <title>The Global Catalogue of Microorganisms (GCM) 10K type strain sequencing project: providing services to taxonomists for standard genome sequencing and annotation.</title>
        <authorList>
            <consortium name="The Broad Institute Genomics Platform"/>
            <consortium name="The Broad Institute Genome Sequencing Center for Infectious Disease"/>
            <person name="Wu L."/>
            <person name="Ma J."/>
        </authorList>
    </citation>
    <scope>NUCLEOTIDE SEQUENCE [LARGE SCALE GENOMIC DNA]</scope>
    <source>
        <strain evidence="4">CCUG 62953</strain>
    </source>
</reference>
<sequence>ALGAGAASPSGTAGALTTCDAGGAYRDRYLRAWGPGALGGLRVGLYQHSSVARDLLGEILAGLGAEVILLARSETFIPVDTEAVDPETRALLRDWCAEHRLDALVSTDGDADRPMLVCETGALIPGDGLGAMTARALGADTVVTPVNSNTQADAMGFDRVIRTRIGSPFVIAGMEEAGGRVVGYEANGGTLLGFDAEGPAGPLPRLATRDAVLPILAPLAAA</sequence>
<dbReference type="InterPro" id="IPR016055">
    <property type="entry name" value="A-D-PHexomutase_a/b/a-I/II/III"/>
</dbReference>
<evidence type="ECO:0000313" key="4">
    <source>
        <dbReference type="Proteomes" id="UP001597135"/>
    </source>
</evidence>
<dbReference type="Pfam" id="PF02879">
    <property type="entry name" value="PGM_PMM_II"/>
    <property type="match status" value="1"/>
</dbReference>
<dbReference type="Proteomes" id="UP001597135">
    <property type="component" value="Unassembled WGS sequence"/>
</dbReference>
<proteinExistence type="predicted"/>
<dbReference type="Pfam" id="PF02880">
    <property type="entry name" value="PGM_PMM_III"/>
    <property type="match status" value="1"/>
</dbReference>
<dbReference type="SUPFAM" id="SSF53738">
    <property type="entry name" value="Phosphoglucomutase, first 3 domains"/>
    <property type="match status" value="2"/>
</dbReference>
<organism evidence="3 4">
    <name type="scientific">Litorisediminicola beolgyonensis</name>
    <dbReference type="NCBI Taxonomy" id="1173614"/>
    <lineage>
        <taxon>Bacteria</taxon>
        <taxon>Pseudomonadati</taxon>
        <taxon>Pseudomonadota</taxon>
        <taxon>Alphaproteobacteria</taxon>
        <taxon>Rhodobacterales</taxon>
        <taxon>Paracoccaceae</taxon>
        <taxon>Litorisediminicola</taxon>
    </lineage>
</organism>
<name>A0ABW3ZPJ7_9RHOB</name>
<dbReference type="Gene3D" id="3.40.120.10">
    <property type="entry name" value="Alpha-D-Glucose-1,6-Bisphosphate, subunit A, domain 3"/>
    <property type="match status" value="2"/>
</dbReference>
<keyword evidence="4" id="KW-1185">Reference proteome</keyword>
<protein>
    <submittedName>
        <fullName evidence="3">Phosphomannomutase</fullName>
    </submittedName>
</protein>
<evidence type="ECO:0000313" key="3">
    <source>
        <dbReference type="EMBL" id="MFD1344848.1"/>
    </source>
</evidence>
<dbReference type="EMBL" id="JBHTMU010000099">
    <property type="protein sequence ID" value="MFD1344848.1"/>
    <property type="molecule type" value="Genomic_DNA"/>
</dbReference>
<accession>A0ABW3ZPJ7</accession>
<evidence type="ECO:0000259" key="2">
    <source>
        <dbReference type="Pfam" id="PF02880"/>
    </source>
</evidence>
<gene>
    <name evidence="3" type="ORF">ACFQ4E_20635</name>
</gene>